<dbReference type="RefSeq" id="XP_014170027.1">
    <property type="nucleotide sequence ID" value="XM_014314552.1"/>
</dbReference>
<dbReference type="GeneID" id="25981103"/>
<feature type="compositionally biased region" description="Acidic residues" evidence="1">
    <location>
        <begin position="190"/>
        <end position="218"/>
    </location>
</feature>
<evidence type="ECO:0000313" key="3">
    <source>
        <dbReference type="Proteomes" id="UP000007796"/>
    </source>
</evidence>
<evidence type="ECO:0000313" key="2">
    <source>
        <dbReference type="EMBL" id="EFX00545.1"/>
    </source>
</evidence>
<gene>
    <name evidence="2" type="ORF">CMQ_7547</name>
</gene>
<proteinExistence type="predicted"/>
<accession>F0XNQ4</accession>
<name>F0XNQ4_GROCL</name>
<dbReference type="Proteomes" id="UP000007796">
    <property type="component" value="Unassembled WGS sequence"/>
</dbReference>
<feature type="region of interest" description="Disordered" evidence="1">
    <location>
        <begin position="107"/>
        <end position="144"/>
    </location>
</feature>
<reference evidence="2 3" key="1">
    <citation type="journal article" date="2011" name="Proc. Natl. Acad. Sci. U.S.A.">
        <title>Genome and transcriptome analyses of the mountain pine beetle-fungal symbiont Grosmannia clavigera, a lodgepole pine pathogen.</title>
        <authorList>
            <person name="DiGuistini S."/>
            <person name="Wang Y."/>
            <person name="Liao N.Y."/>
            <person name="Taylor G."/>
            <person name="Tanguay P."/>
            <person name="Feau N."/>
            <person name="Henrissat B."/>
            <person name="Chan S.K."/>
            <person name="Hesse-Orce U."/>
            <person name="Alamouti S.M."/>
            <person name="Tsui C.K.M."/>
            <person name="Docking R.T."/>
            <person name="Levasseur A."/>
            <person name="Haridas S."/>
            <person name="Robertson G."/>
            <person name="Birol I."/>
            <person name="Holt R.A."/>
            <person name="Marra M.A."/>
            <person name="Hamelin R.C."/>
            <person name="Hirst M."/>
            <person name="Jones S.J.M."/>
            <person name="Bohlmann J."/>
            <person name="Breuil C."/>
        </authorList>
    </citation>
    <scope>NUCLEOTIDE SEQUENCE [LARGE SCALE GENOMIC DNA]</scope>
    <source>
        <strain evidence="3">kw1407 / UAMH 11150</strain>
    </source>
</reference>
<protein>
    <submittedName>
        <fullName evidence="2">Uncharacterized protein</fullName>
    </submittedName>
</protein>
<sequence length="226" mass="25388">MAISTKTKTASKKSGILYKITQQMTIRLKGHCSQDKKSIKPSETKNMSQLYQLPWIPEPEEEVVDMAEQRVLRRNAVQAVTSSLQQCQGTESFAREGSSLDLYPVQPHVQTRSSRPSQATLQGRRPRSSHQVVPSHNTSSTATRRYSWSPAWSFEVQPLFAPPQSHHAQFSSPYDAAAQSLSSSVAYEETAPEPDSDTESDFGDDDKEEDEDEDDDEIYLAHPAWK</sequence>
<feature type="compositionally biased region" description="Polar residues" evidence="1">
    <location>
        <begin position="108"/>
        <end position="121"/>
    </location>
</feature>
<dbReference type="HOGENOM" id="CLU_1224890_0_0_1"/>
<dbReference type="AlphaFoldDB" id="F0XNQ4"/>
<feature type="compositionally biased region" description="Polar residues" evidence="1">
    <location>
        <begin position="129"/>
        <end position="144"/>
    </location>
</feature>
<dbReference type="InParanoid" id="F0XNQ4"/>
<feature type="region of interest" description="Disordered" evidence="1">
    <location>
        <begin position="163"/>
        <end position="226"/>
    </location>
</feature>
<dbReference type="EMBL" id="GL629801">
    <property type="protein sequence ID" value="EFX00545.1"/>
    <property type="molecule type" value="Genomic_DNA"/>
</dbReference>
<organism evidence="3">
    <name type="scientific">Grosmannia clavigera (strain kw1407 / UAMH 11150)</name>
    <name type="common">Blue stain fungus</name>
    <name type="synonym">Graphiocladiella clavigera</name>
    <dbReference type="NCBI Taxonomy" id="655863"/>
    <lineage>
        <taxon>Eukaryota</taxon>
        <taxon>Fungi</taxon>
        <taxon>Dikarya</taxon>
        <taxon>Ascomycota</taxon>
        <taxon>Pezizomycotina</taxon>
        <taxon>Sordariomycetes</taxon>
        <taxon>Sordariomycetidae</taxon>
        <taxon>Ophiostomatales</taxon>
        <taxon>Ophiostomataceae</taxon>
        <taxon>Leptographium</taxon>
    </lineage>
</organism>
<evidence type="ECO:0000256" key="1">
    <source>
        <dbReference type="SAM" id="MobiDB-lite"/>
    </source>
</evidence>
<keyword evidence="3" id="KW-1185">Reference proteome</keyword>